<evidence type="ECO:0000313" key="8">
    <source>
        <dbReference type="EMBL" id="SHJ73780.1"/>
    </source>
</evidence>
<dbReference type="InterPro" id="IPR011990">
    <property type="entry name" value="TPR-like_helical_dom_sf"/>
</dbReference>
<organism evidence="8 9">
    <name type="scientific">Rubritalea squalenifaciens DSM 18772</name>
    <dbReference type="NCBI Taxonomy" id="1123071"/>
    <lineage>
        <taxon>Bacteria</taxon>
        <taxon>Pseudomonadati</taxon>
        <taxon>Verrucomicrobiota</taxon>
        <taxon>Verrucomicrobiia</taxon>
        <taxon>Verrucomicrobiales</taxon>
        <taxon>Rubritaleaceae</taxon>
        <taxon>Rubritalea</taxon>
    </lineage>
</organism>
<evidence type="ECO:0000256" key="5">
    <source>
        <dbReference type="SAM" id="MobiDB-lite"/>
    </source>
</evidence>
<feature type="domain" description="VWFA" evidence="7">
    <location>
        <begin position="79"/>
        <end position="277"/>
    </location>
</feature>
<feature type="transmembrane region" description="Helical" evidence="6">
    <location>
        <begin position="293"/>
        <end position="313"/>
    </location>
</feature>
<evidence type="ECO:0000256" key="6">
    <source>
        <dbReference type="SAM" id="Phobius"/>
    </source>
</evidence>
<dbReference type="PROSITE" id="PS50234">
    <property type="entry name" value="VWFA"/>
    <property type="match status" value="1"/>
</dbReference>
<dbReference type="SMART" id="SM00327">
    <property type="entry name" value="VWA"/>
    <property type="match status" value="1"/>
</dbReference>
<dbReference type="SUPFAM" id="SSF53300">
    <property type="entry name" value="vWA-like"/>
    <property type="match status" value="1"/>
</dbReference>
<dbReference type="STRING" id="1123071.SAMN02745181_2481"/>
<evidence type="ECO:0000313" key="9">
    <source>
        <dbReference type="Proteomes" id="UP000184510"/>
    </source>
</evidence>
<dbReference type="InterPro" id="IPR002035">
    <property type="entry name" value="VWF_A"/>
</dbReference>
<dbReference type="Pfam" id="PF13519">
    <property type="entry name" value="VWA_2"/>
    <property type="match status" value="1"/>
</dbReference>
<dbReference type="SUPFAM" id="SSF48452">
    <property type="entry name" value="TPR-like"/>
    <property type="match status" value="1"/>
</dbReference>
<evidence type="ECO:0000256" key="4">
    <source>
        <dbReference type="ARBA" id="ARBA00023136"/>
    </source>
</evidence>
<feature type="compositionally biased region" description="Basic residues" evidence="5">
    <location>
        <begin position="681"/>
        <end position="691"/>
    </location>
</feature>
<dbReference type="InterPro" id="IPR050768">
    <property type="entry name" value="UPF0353/GerABKA_families"/>
</dbReference>
<accession>A0A1M6LRI8</accession>
<feature type="compositionally biased region" description="Basic and acidic residues" evidence="5">
    <location>
        <begin position="531"/>
        <end position="621"/>
    </location>
</feature>
<feature type="compositionally biased region" description="Basic and acidic residues" evidence="5">
    <location>
        <begin position="630"/>
        <end position="672"/>
    </location>
</feature>
<gene>
    <name evidence="8" type="ORF">SAMN02745181_2481</name>
</gene>
<feature type="transmembrane region" description="Helical" evidence="6">
    <location>
        <begin position="41"/>
        <end position="62"/>
    </location>
</feature>
<keyword evidence="3 6" id="KW-1133">Transmembrane helix</keyword>
<dbReference type="Gene3D" id="1.25.40.10">
    <property type="entry name" value="Tetratricopeptide repeat domain"/>
    <property type="match status" value="1"/>
</dbReference>
<protein>
    <submittedName>
        <fullName evidence="8">von Willebrand factor type A domain-containing protein</fullName>
    </submittedName>
</protein>
<dbReference type="InterPro" id="IPR036465">
    <property type="entry name" value="vWFA_dom_sf"/>
</dbReference>
<keyword evidence="4 6" id="KW-0472">Membrane</keyword>
<feature type="region of interest" description="Disordered" evidence="5">
    <location>
        <begin position="522"/>
        <end position="691"/>
    </location>
</feature>
<dbReference type="AlphaFoldDB" id="A0A1M6LRI8"/>
<proteinExistence type="predicted"/>
<evidence type="ECO:0000259" key="7">
    <source>
        <dbReference type="PROSITE" id="PS50234"/>
    </source>
</evidence>
<keyword evidence="2 6" id="KW-0812">Transmembrane</keyword>
<dbReference type="PANTHER" id="PTHR22550">
    <property type="entry name" value="SPORE GERMINATION PROTEIN"/>
    <property type="match status" value="1"/>
</dbReference>
<evidence type="ECO:0000256" key="1">
    <source>
        <dbReference type="ARBA" id="ARBA00022475"/>
    </source>
</evidence>
<evidence type="ECO:0000256" key="2">
    <source>
        <dbReference type="ARBA" id="ARBA00022692"/>
    </source>
</evidence>
<dbReference type="Gene3D" id="3.40.50.410">
    <property type="entry name" value="von Willebrand factor, type A domain"/>
    <property type="match status" value="1"/>
</dbReference>
<evidence type="ECO:0000256" key="3">
    <source>
        <dbReference type="ARBA" id="ARBA00022989"/>
    </source>
</evidence>
<sequence length="691" mass="78095">MLLIPFLVVGCILARRSKRQAWRKFVAPRLSEDLVSKKKAYLFWISYALLMLAFVCFILALARPYKGESKSFDKIKSRNIMIMMDVSKSMLCQDVSPDRLTAAKSLSLQLLESFPNDHVGVIAFAGSSHIIAPLTIDHAAVHDSLSQLDSDSVAIDGSNLSEAAIKGVEALKATGQRANALVIFSDGTESDEGIDKVARTAEASGVQIFCVGAGTPAGGIIPSEEDPSGKHRNQEGQVVHTKLEAQVLRQLAESTSGIYTSINSSPDKTIAAALNKMEQFEQDGRERVIPNELYMWFLAPGAFILLLSCLVRAKWRLPKSAVPALAALMLCVPESSYGGEWWDEAKAKFIERPAREQQGYKKLQKEEFEDALADLRRARSLSSGQKHAELSQAIGEIQFRLGNYPQAAREYSSSLLSEKADTQQKAYYNIGNSLYQQQWSQLKVAEEQSLEDYLIKAVEETDPENIPPLELKDLDTLEKGFTNALAKYNDSLSIRPEDEATLNNKKLTEQNIRDIKNARKQLTQTGGDGGQQKDEQQKDEQQKDDQQKDDQQKDDQQKDDQQKDDQQKDDQQKDDQQKDDQQKDDQQKDDQQKDDQQKDDQQKDDQQKDDQQKDDQQKDDQQEPSTNSEQSKDGRKPPQERPLTPEELAKQLDPNLSKEERARELLELHSDLQKPPGKNYRSWRRRPKIDW</sequence>
<dbReference type="Proteomes" id="UP000184510">
    <property type="component" value="Unassembled WGS sequence"/>
</dbReference>
<dbReference type="InParanoid" id="A0A1M6LRI8"/>
<keyword evidence="1" id="KW-1003">Cell membrane</keyword>
<keyword evidence="9" id="KW-1185">Reference proteome</keyword>
<name>A0A1M6LRI8_9BACT</name>
<dbReference type="PANTHER" id="PTHR22550:SF5">
    <property type="entry name" value="LEUCINE ZIPPER PROTEIN 4"/>
    <property type="match status" value="1"/>
</dbReference>
<dbReference type="EMBL" id="FQYR01000004">
    <property type="protein sequence ID" value="SHJ73780.1"/>
    <property type="molecule type" value="Genomic_DNA"/>
</dbReference>
<reference evidence="8 9" key="1">
    <citation type="submission" date="2016-11" db="EMBL/GenBank/DDBJ databases">
        <authorList>
            <person name="Jaros S."/>
            <person name="Januszkiewicz K."/>
            <person name="Wedrychowicz H."/>
        </authorList>
    </citation>
    <scope>NUCLEOTIDE SEQUENCE [LARGE SCALE GENOMIC DNA]</scope>
    <source>
        <strain evidence="8 9">DSM 18772</strain>
    </source>
</reference>